<dbReference type="AlphaFoldDB" id="A0A6F8ZD19"/>
<evidence type="ECO:0000256" key="12">
    <source>
        <dbReference type="ARBA" id="ARBA00023157"/>
    </source>
</evidence>
<dbReference type="InterPro" id="IPR023753">
    <property type="entry name" value="FAD/NAD-binding_dom"/>
</dbReference>
<dbReference type="EMBL" id="LR778114">
    <property type="protein sequence ID" value="CAB1127645.1"/>
    <property type="molecule type" value="Genomic_DNA"/>
</dbReference>
<evidence type="ECO:0000256" key="16">
    <source>
        <dbReference type="PIRSR" id="PIRSR000350-3"/>
    </source>
</evidence>
<dbReference type="CDD" id="cd00371">
    <property type="entry name" value="HMA"/>
    <property type="match status" value="2"/>
</dbReference>
<comment type="catalytic activity">
    <reaction evidence="15">
        <text>Hg + NADP(+) + H(+) = Hg(2+) + NADPH</text>
        <dbReference type="Rhea" id="RHEA:23856"/>
        <dbReference type="ChEBI" id="CHEBI:15378"/>
        <dbReference type="ChEBI" id="CHEBI:16170"/>
        <dbReference type="ChEBI" id="CHEBI:16793"/>
        <dbReference type="ChEBI" id="CHEBI:57783"/>
        <dbReference type="ChEBI" id="CHEBI:58349"/>
        <dbReference type="EC" id="1.16.1.1"/>
    </reaction>
</comment>
<dbReference type="PIRSF" id="PIRSF000350">
    <property type="entry name" value="Mercury_reductase_MerA"/>
    <property type="match status" value="1"/>
</dbReference>
<feature type="binding site" evidence="16">
    <location>
        <position position="438"/>
    </location>
    <ligand>
        <name>NAD(+)</name>
        <dbReference type="ChEBI" id="CHEBI:57540"/>
    </ligand>
</feature>
<dbReference type="InterPro" id="IPR021179">
    <property type="entry name" value="Mercury_reductase_MerA"/>
</dbReference>
<dbReference type="PROSITE" id="PS01047">
    <property type="entry name" value="HMA_1"/>
    <property type="match status" value="2"/>
</dbReference>
<evidence type="ECO:0000256" key="6">
    <source>
        <dbReference type="ARBA" id="ARBA00022630"/>
    </source>
</evidence>
<dbReference type="PANTHER" id="PTHR43014">
    <property type="entry name" value="MERCURIC REDUCTASE"/>
    <property type="match status" value="1"/>
</dbReference>
<dbReference type="Gene3D" id="3.30.70.100">
    <property type="match status" value="2"/>
</dbReference>
<feature type="binding site" evidence="16">
    <location>
        <position position="479"/>
    </location>
    <ligand>
        <name>FAD</name>
        <dbReference type="ChEBI" id="CHEBI:57692"/>
    </ligand>
</feature>
<keyword evidence="11 20" id="KW-0560">Oxidoreductase</keyword>
<sequence>MTTGKRYHLRIGGMTCPACEDHVAEALRSAGAEAVTADYRRGEAWFALPPGAGCDPAPAVNAVRAAGYDPQALEEEPSTDGDGAGEPVRYYWSIGGMTCPACEEHVAEALRSAGAEAVTADYRRGEAWFAVPPGAGFDLERARAAIAAAGYRPGDLEVVEAVPRFPAVQAGSGAPDYDLLIIGSGSAAFAAAIEAREAGQRVAMVERGTVGGTCVNIGCVPSKWFLRAGEVYQEARLPRFPGVASRVEPPDLGALKAGKDRLVERLRGQKYEDLLADYAIDWIPGEAAFRDPGHVRVNGRELSARAFLIATGARPARPAIPGLEAVPYLDSTAALDRTTVPRRLLVIGAGYIALELGQFFHRLGAEVTLVQRGPRLLPGYDPEVGQVVAEVLAAEGIRVVTGVRPRQVDQRGGEIRLTVETQGQVRVLTGDTLLVAAGRQPNTEGLGLDRAGVAVGPRGEPVVDATLRTTNPRVYAAGDVLAGPQFVYVAAYEGKLAARHALGLPDARPVDLSVVPAVTFTDPAIAKVGLTAAEAAAQGIAVDSAVLPLDAVTRALVNQDTRGVFKVTAERGSGRIRGVQVVAAQAGEVIYAATLAVRFGLTVSDLTDTLAPYLTMAEGLRLAALTFHKDVGRLSCCAG</sequence>
<keyword evidence="13" id="KW-0676">Redox-active center</keyword>
<dbReference type="GO" id="GO:0045340">
    <property type="term" value="F:mercury ion binding"/>
    <property type="evidence" value="ECO:0007669"/>
    <property type="project" value="InterPro"/>
</dbReference>
<comment type="similarity">
    <text evidence="1">Belongs to the class-I pyridine nucleotide-disulfide oxidoreductase family.</text>
</comment>
<comment type="subunit">
    <text evidence="2">Homodimer.</text>
</comment>
<dbReference type="InterPro" id="IPR036188">
    <property type="entry name" value="FAD/NAD-bd_sf"/>
</dbReference>
<keyword evidence="16" id="KW-0520">NAD</keyword>
<dbReference type="FunFam" id="3.30.390.30:FF:000001">
    <property type="entry name" value="Dihydrolipoyl dehydrogenase"/>
    <property type="match status" value="1"/>
</dbReference>
<reference evidence="20 21" key="1">
    <citation type="submission" date="2020-02" db="EMBL/GenBank/DDBJ databases">
        <authorList>
            <person name="Hogendoorn C."/>
        </authorList>
    </citation>
    <scope>NUCLEOTIDE SEQUENCE [LARGE SCALE GENOMIC DNA]</scope>
    <source>
        <strain evidence="20">R501</strain>
    </source>
</reference>
<dbReference type="Gene3D" id="3.30.390.30">
    <property type="match status" value="1"/>
</dbReference>
<dbReference type="GO" id="GO:0050787">
    <property type="term" value="P:detoxification of mercury ion"/>
    <property type="evidence" value="ECO:0007669"/>
    <property type="project" value="InterPro"/>
</dbReference>
<dbReference type="InterPro" id="IPR017969">
    <property type="entry name" value="Heavy-metal-associated_CS"/>
</dbReference>
<dbReference type="Gene3D" id="3.50.50.60">
    <property type="entry name" value="FAD/NAD(P)-binding domain"/>
    <property type="match status" value="2"/>
</dbReference>
<feature type="disulfide bond" description="Redox-active" evidence="17">
    <location>
        <begin position="214"/>
        <end position="219"/>
    </location>
</feature>
<evidence type="ECO:0000256" key="14">
    <source>
        <dbReference type="ARBA" id="ARBA00031725"/>
    </source>
</evidence>
<dbReference type="InterPro" id="IPR001100">
    <property type="entry name" value="Pyr_nuc-diS_OxRdtase"/>
</dbReference>
<evidence type="ECO:0000256" key="5">
    <source>
        <dbReference type="ARBA" id="ARBA00022466"/>
    </source>
</evidence>
<feature type="domain" description="Pyridine nucleotide-disulphide oxidoreductase dimerisation" evidence="18">
    <location>
        <begin position="515"/>
        <end position="623"/>
    </location>
</feature>
<dbReference type="Pfam" id="PF02852">
    <property type="entry name" value="Pyr_redox_dim"/>
    <property type="match status" value="1"/>
</dbReference>
<dbReference type="InterPro" id="IPR036163">
    <property type="entry name" value="HMA_dom_sf"/>
</dbReference>
<dbReference type="PRINTS" id="PR00368">
    <property type="entry name" value="FADPNR"/>
</dbReference>
<dbReference type="EC" id="1.16.1.1" evidence="3"/>
<evidence type="ECO:0000256" key="4">
    <source>
        <dbReference type="ARBA" id="ARBA00014791"/>
    </source>
</evidence>
<keyword evidence="16" id="KW-0547">Nucleotide-binding</keyword>
<dbReference type="GO" id="GO:0050660">
    <property type="term" value="F:flavin adenine dinucleotide binding"/>
    <property type="evidence" value="ECO:0007669"/>
    <property type="project" value="InterPro"/>
</dbReference>
<evidence type="ECO:0000256" key="15">
    <source>
        <dbReference type="ARBA" id="ARBA00048984"/>
    </source>
</evidence>
<evidence type="ECO:0000256" key="3">
    <source>
        <dbReference type="ARBA" id="ARBA00012661"/>
    </source>
</evidence>
<evidence type="ECO:0000259" key="19">
    <source>
        <dbReference type="Pfam" id="PF07992"/>
    </source>
</evidence>
<dbReference type="InterPro" id="IPR006121">
    <property type="entry name" value="HMA_dom"/>
</dbReference>
<keyword evidence="6" id="KW-0285">Flavoprotein</keyword>
<keyword evidence="9" id="KW-0521">NADP</keyword>
<comment type="cofactor">
    <cofactor evidence="16">
        <name>FAD</name>
        <dbReference type="ChEBI" id="CHEBI:57692"/>
    </cofactor>
    <text evidence="16">Binds 1 FAD per subunit.</text>
</comment>
<accession>A0A6F8ZD19</accession>
<evidence type="ECO:0000256" key="8">
    <source>
        <dbReference type="ARBA" id="ARBA00022827"/>
    </source>
</evidence>
<protein>
    <recommendedName>
        <fullName evidence="4">Mercuric reductase</fullName>
        <ecNumber evidence="3">1.16.1.1</ecNumber>
    </recommendedName>
    <alternativeName>
        <fullName evidence="14">Hg(II) reductase</fullName>
    </alternativeName>
</protein>
<gene>
    <name evidence="20" type="primary">merA</name>
    <name evidence="20" type="ORF">R50_0139</name>
</gene>
<feature type="domain" description="FAD/NAD(P)-binding" evidence="19">
    <location>
        <begin position="177"/>
        <end position="494"/>
    </location>
</feature>
<dbReference type="GO" id="GO:0050661">
    <property type="term" value="F:NADP binding"/>
    <property type="evidence" value="ECO:0007669"/>
    <property type="project" value="InterPro"/>
</dbReference>
<dbReference type="GO" id="GO:0016152">
    <property type="term" value="F:mercury (II) reductase (NADP+) activity"/>
    <property type="evidence" value="ECO:0007669"/>
    <property type="project" value="UniProtKB-EC"/>
</dbReference>
<dbReference type="SUPFAM" id="SSF51905">
    <property type="entry name" value="FAD/NAD(P)-binding domain"/>
    <property type="match status" value="1"/>
</dbReference>
<dbReference type="NCBIfam" id="TIGR02053">
    <property type="entry name" value="MerA"/>
    <property type="match status" value="1"/>
</dbReference>
<dbReference type="KEGG" id="hfv:R50_0139"/>
<dbReference type="GO" id="GO:0016668">
    <property type="term" value="F:oxidoreductase activity, acting on a sulfur group of donors, NAD(P) as acceptor"/>
    <property type="evidence" value="ECO:0007669"/>
    <property type="project" value="InterPro"/>
</dbReference>
<evidence type="ECO:0000256" key="10">
    <source>
        <dbReference type="ARBA" id="ARBA00022914"/>
    </source>
</evidence>
<evidence type="ECO:0000259" key="18">
    <source>
        <dbReference type="Pfam" id="PF02852"/>
    </source>
</evidence>
<proteinExistence type="inferred from homology"/>
<keyword evidence="7" id="KW-0479">Metal-binding</keyword>
<keyword evidence="8 16" id="KW-0274">FAD</keyword>
<evidence type="ECO:0000256" key="9">
    <source>
        <dbReference type="ARBA" id="ARBA00022857"/>
    </source>
</evidence>
<dbReference type="SUPFAM" id="SSF55424">
    <property type="entry name" value="FAD/NAD-linked reductases, dimerisation (C-terminal) domain"/>
    <property type="match status" value="1"/>
</dbReference>
<dbReference type="SUPFAM" id="SSF55008">
    <property type="entry name" value="HMA, heavy metal-associated domain"/>
    <property type="match status" value="2"/>
</dbReference>
<name>A0A6F8ZD19_9FIRM</name>
<keyword evidence="5" id="KW-0475">Mercuric resistance</keyword>
<dbReference type="Pfam" id="PF07992">
    <property type="entry name" value="Pyr_redox_2"/>
    <property type="match status" value="1"/>
</dbReference>
<evidence type="ECO:0000256" key="13">
    <source>
        <dbReference type="ARBA" id="ARBA00023284"/>
    </source>
</evidence>
<feature type="binding site" evidence="16">
    <location>
        <position position="223"/>
    </location>
    <ligand>
        <name>FAD</name>
        <dbReference type="ChEBI" id="CHEBI:57692"/>
    </ligand>
</feature>
<dbReference type="PROSITE" id="PS00076">
    <property type="entry name" value="PYRIDINE_REDOX_1"/>
    <property type="match status" value="1"/>
</dbReference>
<evidence type="ECO:0000256" key="1">
    <source>
        <dbReference type="ARBA" id="ARBA00007532"/>
    </source>
</evidence>
<keyword evidence="12" id="KW-1015">Disulfide bond</keyword>
<dbReference type="Proteomes" id="UP000503399">
    <property type="component" value="Chromosome"/>
</dbReference>
<organism evidence="20 21">
    <name type="scientific">Candidatus Hydrogenisulfobacillus filiaventi</name>
    <dbReference type="NCBI Taxonomy" id="2707344"/>
    <lineage>
        <taxon>Bacteria</taxon>
        <taxon>Bacillati</taxon>
        <taxon>Bacillota</taxon>
        <taxon>Clostridia</taxon>
        <taxon>Eubacteriales</taxon>
        <taxon>Clostridiales Family XVII. Incertae Sedis</taxon>
        <taxon>Candidatus Hydrogenisulfobacillus</taxon>
    </lineage>
</organism>
<evidence type="ECO:0000256" key="2">
    <source>
        <dbReference type="ARBA" id="ARBA00011738"/>
    </source>
</evidence>
<evidence type="ECO:0000313" key="21">
    <source>
        <dbReference type="Proteomes" id="UP000503399"/>
    </source>
</evidence>
<keyword evidence="10" id="KW-0476">Mercury</keyword>
<dbReference type="InterPro" id="IPR004099">
    <property type="entry name" value="Pyr_nucl-diS_OxRdtase_dimer"/>
</dbReference>
<evidence type="ECO:0000313" key="20">
    <source>
        <dbReference type="EMBL" id="CAB1127645.1"/>
    </source>
</evidence>
<dbReference type="InterPro" id="IPR016156">
    <property type="entry name" value="FAD/NAD-linked_Rdtase_dimer_sf"/>
</dbReference>
<evidence type="ECO:0000256" key="7">
    <source>
        <dbReference type="ARBA" id="ARBA00022723"/>
    </source>
</evidence>
<evidence type="ECO:0000256" key="17">
    <source>
        <dbReference type="PIRSR" id="PIRSR000350-4"/>
    </source>
</evidence>
<dbReference type="GO" id="GO:0003955">
    <property type="term" value="F:NAD(P)H dehydrogenase (quinone) activity"/>
    <property type="evidence" value="ECO:0007669"/>
    <property type="project" value="TreeGrafter"/>
</dbReference>
<dbReference type="PANTHER" id="PTHR43014:SF4">
    <property type="entry name" value="PYRIDINE NUCLEOTIDE-DISULFIDE OXIDOREDUCTASE RCLA-RELATED"/>
    <property type="match status" value="1"/>
</dbReference>
<dbReference type="PRINTS" id="PR00411">
    <property type="entry name" value="PNDRDTASEI"/>
</dbReference>
<keyword evidence="21" id="KW-1185">Reference proteome</keyword>
<evidence type="ECO:0000256" key="11">
    <source>
        <dbReference type="ARBA" id="ARBA00023002"/>
    </source>
</evidence>
<dbReference type="InterPro" id="IPR012999">
    <property type="entry name" value="Pyr_OxRdtase_I_AS"/>
</dbReference>
<feature type="binding site" evidence="16">
    <location>
        <begin position="348"/>
        <end position="355"/>
    </location>
    <ligand>
        <name>NAD(+)</name>
        <dbReference type="ChEBI" id="CHEBI:57540"/>
    </ligand>
</feature>